<organism evidence="2 3">
    <name type="scientific">Candidatus Neomicrothrix parvicella RN1</name>
    <dbReference type="NCBI Taxonomy" id="1229780"/>
    <lineage>
        <taxon>Bacteria</taxon>
        <taxon>Bacillati</taxon>
        <taxon>Actinomycetota</taxon>
        <taxon>Acidimicrobiia</taxon>
        <taxon>Acidimicrobiales</taxon>
        <taxon>Microthrixaceae</taxon>
        <taxon>Candidatus Neomicrothrix</taxon>
    </lineage>
</organism>
<dbReference type="OrthoDB" id="9814826at2"/>
<dbReference type="InterPro" id="IPR017938">
    <property type="entry name" value="Riboflavin_synthase-like_b-brl"/>
</dbReference>
<dbReference type="RefSeq" id="WP_012226634.1">
    <property type="nucleotide sequence ID" value="NZ_HG422565.1"/>
</dbReference>
<dbReference type="InterPro" id="IPR017927">
    <property type="entry name" value="FAD-bd_FR_type"/>
</dbReference>
<dbReference type="InterPro" id="IPR007037">
    <property type="entry name" value="SIP_rossman_dom"/>
</dbReference>
<dbReference type="HOGENOM" id="CLU_040923_3_0_11"/>
<accession>R4Z507</accession>
<dbReference type="AlphaFoldDB" id="R4Z507"/>
<proteinExistence type="predicted"/>
<dbReference type="EMBL" id="CANL01000022">
    <property type="protein sequence ID" value="CCM63652.1"/>
    <property type="molecule type" value="Genomic_DNA"/>
</dbReference>
<feature type="domain" description="FAD-binding FR-type" evidence="1">
    <location>
        <begin position="16"/>
        <end position="138"/>
    </location>
</feature>
<protein>
    <recommendedName>
        <fullName evidence="1">FAD-binding FR-type domain-containing protein</fullName>
    </recommendedName>
</protein>
<evidence type="ECO:0000259" key="1">
    <source>
        <dbReference type="PROSITE" id="PS51384"/>
    </source>
</evidence>
<dbReference type="Proteomes" id="UP000018291">
    <property type="component" value="Unassembled WGS sequence"/>
</dbReference>
<dbReference type="SUPFAM" id="SSF63380">
    <property type="entry name" value="Riboflavin synthase domain-like"/>
    <property type="match status" value="1"/>
</dbReference>
<name>R4Z507_9ACTN</name>
<gene>
    <name evidence="2" type="ORF">BN381_290011</name>
</gene>
<dbReference type="Pfam" id="PF08021">
    <property type="entry name" value="FAD_binding_9"/>
    <property type="match status" value="1"/>
</dbReference>
<sequence>MSSQRSNPVPVRREPPRFRRATVRRTEDLSPRMRRFVLAGPELDGMVIDEPAASVRLLLPRSDGRLELPSWTGNQFELSDGSRAPIRTFTPRHHDAEADELTIDVVAHGDGAAAGWAASATPGDEVAISGPGRGYAIDVNAASYLLAGDETAIPAIDQLLEAMPPELTVTVLIELTEPEARLKLHPGPATSVRWLNLPDGSPPGTAMIEAIENLRVMPEVVWVAGEAAAMQRIRTHLFDERNLTRSQATVRGYWKLGRSAT</sequence>
<dbReference type="GO" id="GO:0016491">
    <property type="term" value="F:oxidoreductase activity"/>
    <property type="evidence" value="ECO:0007669"/>
    <property type="project" value="InterPro"/>
</dbReference>
<dbReference type="PANTHER" id="PTHR30157">
    <property type="entry name" value="FERRIC REDUCTASE, NADPH-DEPENDENT"/>
    <property type="match status" value="1"/>
</dbReference>
<evidence type="ECO:0000313" key="3">
    <source>
        <dbReference type="Proteomes" id="UP000018291"/>
    </source>
</evidence>
<dbReference type="Gene3D" id="3.40.50.80">
    <property type="entry name" value="Nucleotide-binding domain of ferredoxin-NADP reductase (FNR) module"/>
    <property type="match status" value="1"/>
</dbReference>
<dbReference type="InterPro" id="IPR039261">
    <property type="entry name" value="FNR_nucleotide-bd"/>
</dbReference>
<dbReference type="PROSITE" id="PS51384">
    <property type="entry name" value="FAD_FR"/>
    <property type="match status" value="1"/>
</dbReference>
<dbReference type="Gene3D" id="2.40.30.10">
    <property type="entry name" value="Translation factors"/>
    <property type="match status" value="1"/>
</dbReference>
<dbReference type="eggNOG" id="COG2375">
    <property type="taxonomic scope" value="Bacteria"/>
</dbReference>
<keyword evidence="3" id="KW-1185">Reference proteome</keyword>
<dbReference type="Pfam" id="PF04954">
    <property type="entry name" value="SIP"/>
    <property type="match status" value="1"/>
</dbReference>
<comment type="caution">
    <text evidence="2">The sequence shown here is derived from an EMBL/GenBank/DDBJ whole genome shotgun (WGS) entry which is preliminary data.</text>
</comment>
<dbReference type="CDD" id="cd06193">
    <property type="entry name" value="siderophore_interacting"/>
    <property type="match status" value="1"/>
</dbReference>
<dbReference type="STRING" id="1229780.BN381_290011"/>
<reference evidence="2 3" key="1">
    <citation type="journal article" date="2013" name="ISME J.">
        <title>Metabolic model for the filamentous 'Candidatus Microthrix parvicella' based on genomic and metagenomic analyses.</title>
        <authorList>
            <person name="Jon McIlroy S."/>
            <person name="Kristiansen R."/>
            <person name="Albertsen M."/>
            <person name="Michael Karst S."/>
            <person name="Rossetti S."/>
            <person name="Lund Nielsen J."/>
            <person name="Tandoi V."/>
            <person name="James Seviour R."/>
            <person name="Nielsen P.H."/>
        </authorList>
    </citation>
    <scope>NUCLEOTIDE SEQUENCE [LARGE SCALE GENOMIC DNA]</scope>
    <source>
        <strain evidence="2 3">RN1</strain>
    </source>
</reference>
<evidence type="ECO:0000313" key="2">
    <source>
        <dbReference type="EMBL" id="CCM63652.1"/>
    </source>
</evidence>
<dbReference type="InterPro" id="IPR039374">
    <property type="entry name" value="SIP_fam"/>
</dbReference>
<dbReference type="InterPro" id="IPR013113">
    <property type="entry name" value="SIP_FAD-bd"/>
</dbReference>
<dbReference type="PANTHER" id="PTHR30157:SF0">
    <property type="entry name" value="NADPH-DEPENDENT FERRIC-CHELATE REDUCTASE"/>
    <property type="match status" value="1"/>
</dbReference>